<gene>
    <name evidence="12 17" type="primary">dnaG</name>
    <name evidence="17" type="ORF">DSOUD_3186</name>
</gene>
<evidence type="ECO:0000256" key="8">
    <source>
        <dbReference type="ARBA" id="ARBA00022833"/>
    </source>
</evidence>
<dbReference type="PANTHER" id="PTHR30313">
    <property type="entry name" value="DNA PRIMASE"/>
    <property type="match status" value="1"/>
</dbReference>
<dbReference type="Gene3D" id="3.40.1360.10">
    <property type="match status" value="1"/>
</dbReference>
<comment type="cofactor">
    <cofactor evidence="12 13 14">
        <name>Zn(2+)</name>
        <dbReference type="ChEBI" id="CHEBI:29105"/>
    </cofactor>
    <text evidence="12 13 14">Binds 1 zinc ion per monomer.</text>
</comment>
<dbReference type="GO" id="GO:0006269">
    <property type="term" value="P:DNA replication, synthesis of primer"/>
    <property type="evidence" value="ECO:0007669"/>
    <property type="project" value="UniProtKB-UniRule"/>
</dbReference>
<comment type="similarity">
    <text evidence="12 13">Belongs to the DnaG primase family.</text>
</comment>
<keyword evidence="11 12" id="KW-0804">Transcription</keyword>
<dbReference type="EC" id="2.7.7.101" evidence="12"/>
<feature type="domain" description="Toprim" evidence="16">
    <location>
        <begin position="261"/>
        <end position="342"/>
    </location>
</feature>
<dbReference type="Pfam" id="PF13155">
    <property type="entry name" value="Toprim_2"/>
    <property type="match status" value="1"/>
</dbReference>
<dbReference type="HAMAP" id="MF_00974">
    <property type="entry name" value="DNA_primase_DnaG"/>
    <property type="match status" value="1"/>
</dbReference>
<dbReference type="EMBL" id="CP010802">
    <property type="protein sequence ID" value="ALC17909.1"/>
    <property type="molecule type" value="Genomic_DNA"/>
</dbReference>
<evidence type="ECO:0000256" key="6">
    <source>
        <dbReference type="ARBA" id="ARBA00022723"/>
    </source>
</evidence>
<keyword evidence="5 12" id="KW-0235">DNA replication</keyword>
<keyword evidence="1 12" id="KW-0240">DNA-directed RNA polymerase</keyword>
<dbReference type="GO" id="GO:0003899">
    <property type="term" value="F:DNA-directed RNA polymerase activity"/>
    <property type="evidence" value="ECO:0007669"/>
    <property type="project" value="UniProtKB-UniRule"/>
</dbReference>
<dbReference type="PROSITE" id="PS50880">
    <property type="entry name" value="TOPRIM"/>
    <property type="match status" value="1"/>
</dbReference>
<keyword evidence="6 12" id="KW-0479">Metal-binding</keyword>
<evidence type="ECO:0000259" key="16">
    <source>
        <dbReference type="PROSITE" id="PS50880"/>
    </source>
</evidence>
<evidence type="ECO:0000256" key="9">
    <source>
        <dbReference type="ARBA" id="ARBA00022842"/>
    </source>
</evidence>
<name>A0A0M3QGF9_9BACT</name>
<evidence type="ECO:0000256" key="1">
    <source>
        <dbReference type="ARBA" id="ARBA00022478"/>
    </source>
</evidence>
<dbReference type="InterPro" id="IPR006295">
    <property type="entry name" value="DNA_primase_DnaG"/>
</dbReference>
<evidence type="ECO:0000313" key="18">
    <source>
        <dbReference type="Proteomes" id="UP000057158"/>
    </source>
</evidence>
<dbReference type="InterPro" id="IPR036977">
    <property type="entry name" value="DNA_primase_Znf_CHC2"/>
</dbReference>
<keyword evidence="4 12" id="KW-0548">Nucleotidyltransferase</keyword>
<evidence type="ECO:0000256" key="11">
    <source>
        <dbReference type="ARBA" id="ARBA00023163"/>
    </source>
</evidence>
<dbReference type="GO" id="GO:1990077">
    <property type="term" value="C:primosome complex"/>
    <property type="evidence" value="ECO:0007669"/>
    <property type="project" value="UniProtKB-KW"/>
</dbReference>
<dbReference type="Pfam" id="PF01807">
    <property type="entry name" value="Zn_ribbon_DnaG"/>
    <property type="match status" value="1"/>
</dbReference>
<dbReference type="SMART" id="SM00493">
    <property type="entry name" value="TOPRIM"/>
    <property type="match status" value="1"/>
</dbReference>
<evidence type="ECO:0000256" key="5">
    <source>
        <dbReference type="ARBA" id="ARBA00022705"/>
    </source>
</evidence>
<reference evidence="17 18" key="1">
    <citation type="submission" date="2015-07" db="EMBL/GenBank/DDBJ databases">
        <title>Isolation and Genomic Characterization of a Novel Halophilic Metal-Reducing Deltaproteobacterium from the Deep Subsurface.</title>
        <authorList>
            <person name="Badalamenti J.P."/>
            <person name="Summers Z.M."/>
            <person name="Gralnick J.A."/>
            <person name="Bond D.R."/>
        </authorList>
    </citation>
    <scope>NUCLEOTIDE SEQUENCE [LARGE SCALE GENOMIC DNA]</scope>
    <source>
        <strain evidence="17 18">WTL</strain>
    </source>
</reference>
<evidence type="ECO:0000256" key="3">
    <source>
        <dbReference type="ARBA" id="ARBA00022679"/>
    </source>
</evidence>
<comment type="function">
    <text evidence="12 13">RNA polymerase that catalyzes the synthesis of short RNA molecules used as primers for DNA polymerase during DNA replication.</text>
</comment>
<evidence type="ECO:0000256" key="12">
    <source>
        <dbReference type="HAMAP-Rule" id="MF_00974"/>
    </source>
</evidence>
<dbReference type="InterPro" id="IPR019475">
    <property type="entry name" value="DNA_primase_DnaB-bd"/>
</dbReference>
<evidence type="ECO:0000313" key="17">
    <source>
        <dbReference type="EMBL" id="ALC17909.1"/>
    </source>
</evidence>
<dbReference type="Pfam" id="PF10410">
    <property type="entry name" value="DnaB_bind"/>
    <property type="match status" value="1"/>
</dbReference>
<evidence type="ECO:0000256" key="13">
    <source>
        <dbReference type="PIRNR" id="PIRNR002811"/>
    </source>
</evidence>
<evidence type="ECO:0000256" key="10">
    <source>
        <dbReference type="ARBA" id="ARBA00023125"/>
    </source>
</evidence>
<dbReference type="Proteomes" id="UP000057158">
    <property type="component" value="Chromosome"/>
</dbReference>
<dbReference type="InterPro" id="IPR002694">
    <property type="entry name" value="Znf_CHC2"/>
</dbReference>
<dbReference type="SMART" id="SM00400">
    <property type="entry name" value="ZnF_CHCC"/>
    <property type="match status" value="1"/>
</dbReference>
<sequence length="604" mass="67128">MRGRIPEEKIQDIRERTDIVEVISSYLPLKRSGANHLGLCPFHGEKTPSFNVNAPRQIFHCFGCGVGGNVFSFVMKMEGLSFPEAARQLGERVGIEIAEEAVSPEEEERRVEADRLARINEVACDFYHQILLESPEGGAARRYLRDRGYDGEIARRFRLGFAPERWEALAGHLAAKGFDPALGRQLGLIRPGKEGRSDYDLFRKRLLFPILDLAGRVTAFGGRVLDDSLPKYMNSPESPIYHKGRVLFGLCEAREGMRQRREGIVVEGYFDQMALYRAGFTNAVATCGTALTVEHARLLKRYAERLLLLFDQDSAGRKATFRAMEVLLAEGIPASVVALEPGEDPDSFLRLHGVDDFSRRLEAARPVLEVYMETVLAEHGASIEGTTRAVDEILARLRLIPGEIERSLYLRALAARTGIAEDLIRRQAEKGGPANRPVLERAPQAPRPQTAVAPPRHRREGPTRDIKTQEWLLVMMLSDPTIRARVAEEGPELLFSDDDRRAIAEGILALSGEDGSLSETILLDSLGEEQKAILSGILIKDEKAFADDPAAIFEGCRQAAALERIRRRIRELPAILAAAEAAGDLQGRTACQAELVELKRKLKK</sequence>
<keyword evidence="8 12" id="KW-0862">Zinc</keyword>
<keyword evidence="9" id="KW-0460">Magnesium</keyword>
<evidence type="ECO:0000256" key="15">
    <source>
        <dbReference type="SAM" id="MobiDB-lite"/>
    </source>
</evidence>
<organism evidence="17 18">
    <name type="scientific">Desulfuromonas soudanensis</name>
    <dbReference type="NCBI Taxonomy" id="1603606"/>
    <lineage>
        <taxon>Bacteria</taxon>
        <taxon>Pseudomonadati</taxon>
        <taxon>Thermodesulfobacteriota</taxon>
        <taxon>Desulfuromonadia</taxon>
        <taxon>Desulfuromonadales</taxon>
        <taxon>Desulfuromonadaceae</taxon>
        <taxon>Desulfuromonas</taxon>
    </lineage>
</organism>
<dbReference type="PANTHER" id="PTHR30313:SF2">
    <property type="entry name" value="DNA PRIMASE"/>
    <property type="match status" value="1"/>
</dbReference>
<accession>A0A0M3QGF9</accession>
<dbReference type="SUPFAM" id="SSF56731">
    <property type="entry name" value="DNA primase core"/>
    <property type="match status" value="1"/>
</dbReference>
<comment type="catalytic activity">
    <reaction evidence="12">
        <text>ssDNA + n NTP = ssDNA/pppN(pN)n-1 hybrid + (n-1) diphosphate.</text>
        <dbReference type="EC" id="2.7.7.101"/>
    </reaction>
</comment>
<evidence type="ECO:0000256" key="7">
    <source>
        <dbReference type="ARBA" id="ARBA00022771"/>
    </source>
</evidence>
<dbReference type="SUPFAM" id="SSF57783">
    <property type="entry name" value="Zinc beta-ribbon"/>
    <property type="match status" value="1"/>
</dbReference>
<dbReference type="GO" id="GO:0003677">
    <property type="term" value="F:DNA binding"/>
    <property type="evidence" value="ECO:0007669"/>
    <property type="project" value="UniProtKB-KW"/>
</dbReference>
<dbReference type="Gene3D" id="3.90.980.10">
    <property type="entry name" value="DNA primase, catalytic core, N-terminal domain"/>
    <property type="match status" value="1"/>
</dbReference>
<evidence type="ECO:0000256" key="2">
    <source>
        <dbReference type="ARBA" id="ARBA00022515"/>
    </source>
</evidence>
<dbReference type="CDD" id="cd03364">
    <property type="entry name" value="TOPRIM_DnaG_primases"/>
    <property type="match status" value="1"/>
</dbReference>
<dbReference type="InterPro" id="IPR030846">
    <property type="entry name" value="DnaG_bac"/>
</dbReference>
<dbReference type="InterPro" id="IPR034151">
    <property type="entry name" value="TOPRIM_DnaG_bac"/>
</dbReference>
<dbReference type="KEGG" id="des:DSOUD_3186"/>
<comment type="domain">
    <text evidence="12">Contains an N-terminal zinc-binding domain, a central core domain that contains the primase activity, and a C-terminal DnaB-binding domain.</text>
</comment>
<protein>
    <recommendedName>
        <fullName evidence="12 13">DNA primase</fullName>
        <ecNumber evidence="12">2.7.7.101</ecNumber>
    </recommendedName>
</protein>
<dbReference type="GO" id="GO:0000428">
    <property type="term" value="C:DNA-directed RNA polymerase complex"/>
    <property type="evidence" value="ECO:0007669"/>
    <property type="project" value="UniProtKB-KW"/>
</dbReference>
<dbReference type="STRING" id="1603606.DSOUD_3186"/>
<keyword evidence="18" id="KW-1185">Reference proteome</keyword>
<dbReference type="RefSeq" id="WP_053551883.1">
    <property type="nucleotide sequence ID" value="NZ_CP010802.1"/>
</dbReference>
<dbReference type="Pfam" id="PF08275">
    <property type="entry name" value="DNAG_N"/>
    <property type="match status" value="1"/>
</dbReference>
<dbReference type="GO" id="GO:0008270">
    <property type="term" value="F:zinc ion binding"/>
    <property type="evidence" value="ECO:0007669"/>
    <property type="project" value="UniProtKB-UniRule"/>
</dbReference>
<dbReference type="PATRIC" id="fig|1603606.3.peg.3430"/>
<dbReference type="FunFam" id="3.90.580.10:FF:000001">
    <property type="entry name" value="DNA primase"/>
    <property type="match status" value="1"/>
</dbReference>
<dbReference type="Gene3D" id="1.10.860.10">
    <property type="entry name" value="DNAb Helicase, Chain A"/>
    <property type="match status" value="1"/>
</dbReference>
<dbReference type="OrthoDB" id="9803773at2"/>
<feature type="zinc finger region" description="CHC2-type" evidence="12 14">
    <location>
        <begin position="40"/>
        <end position="64"/>
    </location>
</feature>
<keyword evidence="10 12" id="KW-0238">DNA-binding</keyword>
<dbReference type="AlphaFoldDB" id="A0A0M3QGF9"/>
<proteinExistence type="inferred from homology"/>
<keyword evidence="3 12" id="KW-0808">Transferase</keyword>
<dbReference type="InterPro" id="IPR050219">
    <property type="entry name" value="DnaG_primase"/>
</dbReference>
<evidence type="ECO:0000256" key="14">
    <source>
        <dbReference type="PIRSR" id="PIRSR002811-1"/>
    </source>
</evidence>
<keyword evidence="2 12" id="KW-0639">Primosome</keyword>
<evidence type="ECO:0000256" key="4">
    <source>
        <dbReference type="ARBA" id="ARBA00022695"/>
    </source>
</evidence>
<dbReference type="InterPro" id="IPR037068">
    <property type="entry name" value="DNA_primase_core_N_sf"/>
</dbReference>
<keyword evidence="7 12" id="KW-0863">Zinc-finger</keyword>
<dbReference type="GO" id="GO:0005737">
    <property type="term" value="C:cytoplasm"/>
    <property type="evidence" value="ECO:0007669"/>
    <property type="project" value="TreeGrafter"/>
</dbReference>
<dbReference type="InterPro" id="IPR016136">
    <property type="entry name" value="DNA_helicase_N/primase_C"/>
</dbReference>
<comment type="subunit">
    <text evidence="12">Monomer. Interacts with DnaB.</text>
</comment>
<dbReference type="Gene3D" id="3.90.580.10">
    <property type="entry name" value="Zinc finger, CHC2-type domain"/>
    <property type="match status" value="1"/>
</dbReference>
<dbReference type="InterPro" id="IPR013264">
    <property type="entry name" value="DNAG_N"/>
</dbReference>
<dbReference type="PIRSF" id="PIRSF002811">
    <property type="entry name" value="DnaG"/>
    <property type="match status" value="1"/>
</dbReference>
<dbReference type="InterPro" id="IPR006171">
    <property type="entry name" value="TOPRIM_dom"/>
</dbReference>
<feature type="region of interest" description="Disordered" evidence="15">
    <location>
        <begin position="430"/>
        <end position="464"/>
    </location>
</feature>
<dbReference type="NCBIfam" id="TIGR01391">
    <property type="entry name" value="dnaG"/>
    <property type="match status" value="1"/>
</dbReference>